<evidence type="ECO:0000313" key="4">
    <source>
        <dbReference type="Proteomes" id="UP001158986"/>
    </source>
</evidence>
<evidence type="ECO:0000259" key="1">
    <source>
        <dbReference type="PROSITE" id="PS50195"/>
    </source>
</evidence>
<dbReference type="AlphaFoldDB" id="A0AAU9LCM0"/>
<name>A0AAU9LCM0_9STRA</name>
<keyword evidence="4" id="KW-1185">Reference proteome</keyword>
<comment type="caution">
    <text evidence="2">The sequence shown here is derived from an EMBL/GenBank/DDBJ whole genome shotgun (WGS) entry which is preliminary data.</text>
</comment>
<sequence length="265" mass="30512">MSNYAENLLFKTTQWPRRKLIIDSVSQATLRNVWYYRINVSAYEEVRLSTFIDEDVSDNSSSDDDRSSDASTITTSVKHYSILRRYSDFLLLFEQVRDVVAATEGNKAVLPTFPAKEFISPTLKGILQRSSSTKAVLDDRSLKFQVLLEWIENHPNIRTCHAFIKFIGKPPQSHDGYISLKEYTPSDWLLSLQQTTKSMESCGRRYSIESSGIKFRQERPNFDVSGGLTRFRFEHFHSTKKAASNMQGMPTALEESYDQLDRYSV</sequence>
<reference evidence="2 4" key="1">
    <citation type="submission" date="2021-11" db="EMBL/GenBank/DDBJ databases">
        <authorList>
            <person name="Islam A."/>
            <person name="Islam S."/>
            <person name="Flora M.S."/>
            <person name="Rahman M."/>
            <person name="Ziaur R.M."/>
            <person name="Epstein J.H."/>
            <person name="Hassan M."/>
            <person name="Klassen M."/>
            <person name="Woodard K."/>
            <person name="Webb A."/>
            <person name="Webby R.J."/>
            <person name="El Zowalaty M.E."/>
        </authorList>
    </citation>
    <scope>NUCLEOTIDE SEQUENCE</scope>
    <source>
        <strain evidence="3">Pbs1</strain>
        <strain evidence="2">Pbs3</strain>
    </source>
</reference>
<evidence type="ECO:0000313" key="2">
    <source>
        <dbReference type="EMBL" id="CAH0477806.1"/>
    </source>
</evidence>
<organism evidence="2 5">
    <name type="scientific">Peronospora belbahrii</name>
    <dbReference type="NCBI Taxonomy" id="622444"/>
    <lineage>
        <taxon>Eukaryota</taxon>
        <taxon>Sar</taxon>
        <taxon>Stramenopiles</taxon>
        <taxon>Oomycota</taxon>
        <taxon>Peronosporomycetes</taxon>
        <taxon>Peronosporales</taxon>
        <taxon>Peronosporaceae</taxon>
        <taxon>Peronospora</taxon>
    </lineage>
</organism>
<dbReference type="InterPro" id="IPR001683">
    <property type="entry name" value="PX_dom"/>
</dbReference>
<dbReference type="EMBL" id="CAKLCB010000205">
    <property type="protein sequence ID" value="CAH0516726.1"/>
    <property type="molecule type" value="Genomic_DNA"/>
</dbReference>
<dbReference type="Pfam" id="PF00787">
    <property type="entry name" value="PX"/>
    <property type="match status" value="1"/>
</dbReference>
<dbReference type="GO" id="GO:0035091">
    <property type="term" value="F:phosphatidylinositol binding"/>
    <property type="evidence" value="ECO:0007669"/>
    <property type="project" value="InterPro"/>
</dbReference>
<dbReference type="PROSITE" id="PS50195">
    <property type="entry name" value="PX"/>
    <property type="match status" value="1"/>
</dbReference>
<proteinExistence type="predicted"/>
<feature type="domain" description="PX" evidence="1">
    <location>
        <begin position="14"/>
        <end position="174"/>
    </location>
</feature>
<evidence type="ECO:0000313" key="3">
    <source>
        <dbReference type="EMBL" id="CAH0516726.1"/>
    </source>
</evidence>
<gene>
    <name evidence="3" type="ORF">PBS001_LOCUS3371</name>
    <name evidence="2" type="ORF">PBS003_LOCUS4535</name>
</gene>
<dbReference type="Proteomes" id="UP001158986">
    <property type="component" value="Unassembled WGS sequence"/>
</dbReference>
<dbReference type="InterPro" id="IPR036871">
    <property type="entry name" value="PX_dom_sf"/>
</dbReference>
<dbReference type="EMBL" id="CAKKTJ010000193">
    <property type="protein sequence ID" value="CAH0477806.1"/>
    <property type="molecule type" value="Genomic_DNA"/>
</dbReference>
<dbReference type="Gene3D" id="3.30.1520.10">
    <property type="entry name" value="Phox-like domain"/>
    <property type="match status" value="1"/>
</dbReference>
<dbReference type="Proteomes" id="UP001160483">
    <property type="component" value="Unassembled WGS sequence"/>
</dbReference>
<protein>
    <recommendedName>
        <fullName evidence="1">PX domain-containing protein</fullName>
    </recommendedName>
</protein>
<evidence type="ECO:0000313" key="5">
    <source>
        <dbReference type="Proteomes" id="UP001160483"/>
    </source>
</evidence>
<accession>A0AAU9LCM0</accession>
<dbReference type="SUPFAM" id="SSF64268">
    <property type="entry name" value="PX domain"/>
    <property type="match status" value="1"/>
</dbReference>